<accession>A0ABT4W5F7</accession>
<gene>
    <name evidence="1" type="ORF">O2N63_16775</name>
</gene>
<comment type="caution">
    <text evidence="1">The sequence shown here is derived from an EMBL/GenBank/DDBJ whole genome shotgun (WGS) entry which is preliminary data.</text>
</comment>
<keyword evidence="2" id="KW-1185">Reference proteome</keyword>
<evidence type="ECO:0000313" key="1">
    <source>
        <dbReference type="EMBL" id="MDA5095746.1"/>
    </source>
</evidence>
<dbReference type="EMBL" id="JAQIIO010000015">
    <property type="protein sequence ID" value="MDA5095746.1"/>
    <property type="molecule type" value="Genomic_DNA"/>
</dbReference>
<organism evidence="1 2">
    <name type="scientific">Aliiroseovarius salicola</name>
    <dbReference type="NCBI Taxonomy" id="3009082"/>
    <lineage>
        <taxon>Bacteria</taxon>
        <taxon>Pseudomonadati</taxon>
        <taxon>Pseudomonadota</taxon>
        <taxon>Alphaproteobacteria</taxon>
        <taxon>Rhodobacterales</taxon>
        <taxon>Paracoccaceae</taxon>
        <taxon>Aliiroseovarius</taxon>
    </lineage>
</organism>
<dbReference type="RefSeq" id="WP_271055455.1">
    <property type="nucleotide sequence ID" value="NZ_JAQIIO010000015.1"/>
</dbReference>
<reference evidence="1 2" key="1">
    <citation type="submission" date="2023-01" db="EMBL/GenBank/DDBJ databases">
        <authorList>
            <person name="Yoon J.-W."/>
        </authorList>
    </citation>
    <scope>NUCLEOTIDE SEQUENCE [LARGE SCALE GENOMIC DNA]</scope>
    <source>
        <strain evidence="1 2">KMU-50</strain>
    </source>
</reference>
<name>A0ABT4W5F7_9RHOB</name>
<protein>
    <submittedName>
        <fullName evidence="1">Uncharacterized protein</fullName>
    </submittedName>
</protein>
<sequence>MQADDWYTCIDDELEALRIAAWSAVHEHYTLPPKARGAIGPKLSKLNNAEKSAII</sequence>
<proteinExistence type="predicted"/>
<evidence type="ECO:0000313" key="2">
    <source>
        <dbReference type="Proteomes" id="UP001528040"/>
    </source>
</evidence>
<dbReference type="Proteomes" id="UP001528040">
    <property type="component" value="Unassembled WGS sequence"/>
</dbReference>